<comment type="caution">
    <text evidence="2">The sequence shown here is derived from an EMBL/GenBank/DDBJ whole genome shotgun (WGS) entry which is preliminary data.</text>
</comment>
<dbReference type="RefSeq" id="WP_143489097.1">
    <property type="nucleotide sequence ID" value="NZ_VJOY01000010.1"/>
</dbReference>
<evidence type="ECO:0000313" key="2">
    <source>
        <dbReference type="EMBL" id="TRX73970.1"/>
    </source>
</evidence>
<reference evidence="2 3" key="1">
    <citation type="submission" date="2019-07" db="EMBL/GenBank/DDBJ databases">
        <title>Pseudomonas mangiferae sp. nov., isolated from bark of mango tree in Thailand.</title>
        <authorList>
            <person name="Srisuk N."/>
            <person name="Anurat P."/>
        </authorList>
    </citation>
    <scope>NUCLEOTIDE SEQUENCE [LARGE SCALE GENOMIC DNA]</scope>
    <source>
        <strain evidence="2 3">DMKU_BBB3-04</strain>
    </source>
</reference>
<keyword evidence="1" id="KW-0732">Signal</keyword>
<evidence type="ECO:0000313" key="3">
    <source>
        <dbReference type="Proteomes" id="UP000315235"/>
    </source>
</evidence>
<feature type="chain" id="PRO_5021772118" description="DUF2846 domain-containing protein" evidence="1">
    <location>
        <begin position="25"/>
        <end position="135"/>
    </location>
</feature>
<feature type="signal peptide" evidence="1">
    <location>
        <begin position="1"/>
        <end position="24"/>
    </location>
</feature>
<accession>A0A553GWT8</accession>
<gene>
    <name evidence="2" type="ORF">FM069_14585</name>
</gene>
<evidence type="ECO:0008006" key="4">
    <source>
        <dbReference type="Google" id="ProtNLM"/>
    </source>
</evidence>
<dbReference type="AlphaFoldDB" id="A0A553GWT8"/>
<protein>
    <recommendedName>
        <fullName evidence="4">DUF2846 domain-containing protein</fullName>
    </recommendedName>
</protein>
<evidence type="ECO:0000256" key="1">
    <source>
        <dbReference type="SAM" id="SignalP"/>
    </source>
</evidence>
<sequence length="135" mass="14331">MTRIPSIRAWLLAPLILVAACSTAPPSAPPVDRPLPPREAGLAFVNQVWKVSESRDVALGMLYVFLSDGTLVMSAPGSRPALGTWAAQGEGLTMTEDGITYSVQVLESSPARFRLRSFNPGEPVDITLVPAAGSR</sequence>
<name>A0A553GWT8_9PSED</name>
<dbReference type="EMBL" id="VJOY01000010">
    <property type="protein sequence ID" value="TRX73970.1"/>
    <property type="molecule type" value="Genomic_DNA"/>
</dbReference>
<organism evidence="2 3">
    <name type="scientific">Pseudomonas mangiferae</name>
    <dbReference type="NCBI Taxonomy" id="2593654"/>
    <lineage>
        <taxon>Bacteria</taxon>
        <taxon>Pseudomonadati</taxon>
        <taxon>Pseudomonadota</taxon>
        <taxon>Gammaproteobacteria</taxon>
        <taxon>Pseudomonadales</taxon>
        <taxon>Pseudomonadaceae</taxon>
        <taxon>Pseudomonas</taxon>
    </lineage>
</organism>
<dbReference type="OrthoDB" id="6875437at2"/>
<keyword evidence="3" id="KW-1185">Reference proteome</keyword>
<dbReference type="Proteomes" id="UP000315235">
    <property type="component" value="Unassembled WGS sequence"/>
</dbReference>
<proteinExistence type="predicted"/>
<dbReference type="PROSITE" id="PS51257">
    <property type="entry name" value="PROKAR_LIPOPROTEIN"/>
    <property type="match status" value="1"/>
</dbReference>